<dbReference type="OMA" id="EDQYTIT"/>
<dbReference type="PROSITE" id="PS00108">
    <property type="entry name" value="PROTEIN_KINASE_ST"/>
    <property type="match status" value="1"/>
</dbReference>
<reference evidence="4 5" key="1">
    <citation type="journal article" date="2011" name="Proc. Natl. Acad. Sci. U.S.A.">
        <title>Evolutionary erosion of yeast sex chromosomes by mating-type switching accidents.</title>
        <authorList>
            <person name="Gordon J.L."/>
            <person name="Armisen D."/>
            <person name="Proux-Wera E."/>
            <person name="Oheigeartaigh S.S."/>
            <person name="Byrne K.P."/>
            <person name="Wolfe K.H."/>
        </authorList>
    </citation>
    <scope>NUCLEOTIDE SEQUENCE [LARGE SCALE GENOMIC DNA]</scope>
    <source>
        <strain evidence="5">ATCC 24235 / CBS 4417 / NBRC 1672 / NRRL Y-8282 / UCD 70-5</strain>
    </source>
</reference>
<dbReference type="OrthoDB" id="74764at2759"/>
<dbReference type="Pfam" id="PF00069">
    <property type="entry name" value="Pkinase"/>
    <property type="match status" value="1"/>
</dbReference>
<dbReference type="PANTHER" id="PTHR24347">
    <property type="entry name" value="SERINE/THREONINE-PROTEIN KINASE"/>
    <property type="match status" value="1"/>
</dbReference>
<dbReference type="CDD" id="cd22670">
    <property type="entry name" value="FHA_MEK1-like"/>
    <property type="match status" value="1"/>
</dbReference>
<dbReference type="GO" id="GO:0005524">
    <property type="term" value="F:ATP binding"/>
    <property type="evidence" value="ECO:0007669"/>
    <property type="project" value="InterPro"/>
</dbReference>
<evidence type="ECO:0008006" key="6">
    <source>
        <dbReference type="Google" id="ProtNLM"/>
    </source>
</evidence>
<dbReference type="STRING" id="1071381.G8C0Z0"/>
<evidence type="ECO:0000313" key="5">
    <source>
        <dbReference type="Proteomes" id="UP000005666"/>
    </source>
</evidence>
<dbReference type="SMART" id="SM00240">
    <property type="entry name" value="FHA"/>
    <property type="match status" value="1"/>
</dbReference>
<dbReference type="eggNOG" id="KOG0032">
    <property type="taxonomic scope" value="Eukaryota"/>
</dbReference>
<dbReference type="EMBL" id="HE612869">
    <property type="protein sequence ID" value="CCE65818.1"/>
    <property type="molecule type" value="Genomic_DNA"/>
</dbReference>
<dbReference type="RefSeq" id="XP_003688252.1">
    <property type="nucleotide sequence ID" value="XM_003688204.1"/>
</dbReference>
<evidence type="ECO:0000313" key="4">
    <source>
        <dbReference type="EMBL" id="CCE65818.1"/>
    </source>
</evidence>
<dbReference type="InterPro" id="IPR011009">
    <property type="entry name" value="Kinase-like_dom_sf"/>
</dbReference>
<dbReference type="PROSITE" id="PS50006">
    <property type="entry name" value="FHA_DOMAIN"/>
    <property type="match status" value="1"/>
</dbReference>
<evidence type="ECO:0000259" key="2">
    <source>
        <dbReference type="PROSITE" id="PS50006"/>
    </source>
</evidence>
<proteinExistence type="inferred from homology"/>
<dbReference type="PROSITE" id="PS50011">
    <property type="entry name" value="PROTEIN_KINASE_DOM"/>
    <property type="match status" value="1"/>
</dbReference>
<sequence>MSKILLGYLELVVGQSNSLHGYPKRINIYKHSIVKIGRNEAECDFVIEDASVSSIHCIIWSVLFDEHSVPMFYLKDYSLNGTMINDRKQLKKKFAYILCDGDQILVNDTIIVFRQVFQNSPMKSLESLGFQKNIKNWEIANKIIGMGTFGHVMVAYKTDYDRNSLSSEKIRQKENYAVKIIKLKPNKLDKEAKILLTLDHPNIIKVHFTYYDSRDNYYIFQDLIAGGDLFSYLAKTDCLSSISEMESLIIVYQLLKALSYLHSKGVAHRDLKLDNILISSPETVYPKIVLADFGIAKRFATTANSNTNRMFTIVGTPEYCAPEVGFKSSSHGQPIPVVATPAMLSTQQFCKGYDMKCDMWSLGVIAHIMLTGISPFYGDGNEMNIVKLSRIGKLNFELKQWGGISVEAQSFVASLLHVDTKERMDSKQCFDHPWILKHMAKLEKIYKKKY</sequence>
<dbReference type="InterPro" id="IPR008984">
    <property type="entry name" value="SMAD_FHA_dom_sf"/>
</dbReference>
<feature type="domain" description="FHA" evidence="2">
    <location>
        <begin position="34"/>
        <end position="89"/>
    </location>
</feature>
<dbReference type="GO" id="GO:0004672">
    <property type="term" value="F:protein kinase activity"/>
    <property type="evidence" value="ECO:0007669"/>
    <property type="project" value="InterPro"/>
</dbReference>
<dbReference type="KEGG" id="tpf:TPHA_0N00370"/>
<dbReference type="GeneID" id="11532185"/>
<dbReference type="SUPFAM" id="SSF56112">
    <property type="entry name" value="Protein kinase-like (PK-like)"/>
    <property type="match status" value="1"/>
</dbReference>
<gene>
    <name evidence="4" type="primary">TPHA0N00370</name>
    <name evidence="4" type="ordered locus">TPHA_0N00370</name>
</gene>
<dbReference type="SMART" id="SM00220">
    <property type="entry name" value="S_TKc"/>
    <property type="match status" value="1"/>
</dbReference>
<name>G8C0Z0_TETPH</name>
<dbReference type="HOGENOM" id="CLU_000288_63_0_1"/>
<dbReference type="Gene3D" id="1.10.510.10">
    <property type="entry name" value="Transferase(Phosphotransferase) domain 1"/>
    <property type="match status" value="1"/>
</dbReference>
<evidence type="ECO:0000256" key="1">
    <source>
        <dbReference type="ARBA" id="ARBA00005575"/>
    </source>
</evidence>
<protein>
    <recommendedName>
        <fullName evidence="6">Protein kinase domain-containing protein</fullName>
    </recommendedName>
</protein>
<comment type="similarity">
    <text evidence="1">Belongs to the protein kinase superfamily. CAMK Ser/Thr protein kinase family. CHEK2 subfamily.</text>
</comment>
<dbReference type="AlphaFoldDB" id="G8C0Z0"/>
<organism evidence="4 5">
    <name type="scientific">Tetrapisispora phaffii (strain ATCC 24235 / CBS 4417 / NBRC 1672 / NRRL Y-8282 / UCD 70-5)</name>
    <name type="common">Yeast</name>
    <name type="synonym">Fabospora phaffii</name>
    <dbReference type="NCBI Taxonomy" id="1071381"/>
    <lineage>
        <taxon>Eukaryota</taxon>
        <taxon>Fungi</taxon>
        <taxon>Dikarya</taxon>
        <taxon>Ascomycota</taxon>
        <taxon>Saccharomycotina</taxon>
        <taxon>Saccharomycetes</taxon>
        <taxon>Saccharomycetales</taxon>
        <taxon>Saccharomycetaceae</taxon>
        <taxon>Tetrapisispora</taxon>
    </lineage>
</organism>
<dbReference type="SUPFAM" id="SSF49879">
    <property type="entry name" value="SMAD/FHA domain"/>
    <property type="match status" value="1"/>
</dbReference>
<dbReference type="InterPro" id="IPR008271">
    <property type="entry name" value="Ser/Thr_kinase_AS"/>
</dbReference>
<dbReference type="Proteomes" id="UP000005666">
    <property type="component" value="Chromosome 14"/>
</dbReference>
<accession>G8C0Z0</accession>
<dbReference type="Pfam" id="PF00498">
    <property type="entry name" value="FHA"/>
    <property type="match status" value="1"/>
</dbReference>
<evidence type="ECO:0000259" key="3">
    <source>
        <dbReference type="PROSITE" id="PS50011"/>
    </source>
</evidence>
<feature type="domain" description="Protein kinase" evidence="3">
    <location>
        <begin position="138"/>
        <end position="435"/>
    </location>
</feature>
<dbReference type="InterPro" id="IPR000253">
    <property type="entry name" value="FHA_dom"/>
</dbReference>
<keyword evidence="5" id="KW-1185">Reference proteome</keyword>
<dbReference type="InterPro" id="IPR000719">
    <property type="entry name" value="Prot_kinase_dom"/>
</dbReference>
<dbReference type="Gene3D" id="2.60.200.20">
    <property type="match status" value="1"/>
</dbReference>